<evidence type="ECO:0000313" key="3">
    <source>
        <dbReference type="Proteomes" id="UP000663865"/>
    </source>
</evidence>
<reference evidence="1" key="1">
    <citation type="submission" date="2021-02" db="EMBL/GenBank/DDBJ databases">
        <authorList>
            <person name="Nowell W R."/>
        </authorList>
    </citation>
    <scope>NUCLEOTIDE SEQUENCE</scope>
</reference>
<dbReference type="Proteomes" id="UP000663865">
    <property type="component" value="Unassembled WGS sequence"/>
</dbReference>
<evidence type="ECO:0000313" key="2">
    <source>
        <dbReference type="EMBL" id="CAF4713019.1"/>
    </source>
</evidence>
<accession>A0A818P9V9</accession>
<dbReference type="AlphaFoldDB" id="A0A818P9V9"/>
<organism evidence="1 3">
    <name type="scientific">Rotaria socialis</name>
    <dbReference type="NCBI Taxonomy" id="392032"/>
    <lineage>
        <taxon>Eukaryota</taxon>
        <taxon>Metazoa</taxon>
        <taxon>Spiralia</taxon>
        <taxon>Gnathifera</taxon>
        <taxon>Rotifera</taxon>
        <taxon>Eurotatoria</taxon>
        <taxon>Bdelloidea</taxon>
        <taxon>Philodinida</taxon>
        <taxon>Philodinidae</taxon>
        <taxon>Rotaria</taxon>
    </lineage>
</organism>
<proteinExistence type="predicted"/>
<protein>
    <submittedName>
        <fullName evidence="1">Uncharacterized protein</fullName>
    </submittedName>
</protein>
<dbReference type="Proteomes" id="UP000663838">
    <property type="component" value="Unassembled WGS sequence"/>
</dbReference>
<comment type="caution">
    <text evidence="1">The sequence shown here is derived from an EMBL/GenBank/DDBJ whole genome shotgun (WGS) entry which is preliminary data.</text>
</comment>
<name>A0A818P9V9_9BILA</name>
<gene>
    <name evidence="1" type="ORF">KIK155_LOCUS21913</name>
    <name evidence="2" type="ORF">TOA249_LOCUS17781</name>
</gene>
<dbReference type="EMBL" id="CAJNYV010003914">
    <property type="protein sequence ID" value="CAF3620912.1"/>
    <property type="molecule type" value="Genomic_DNA"/>
</dbReference>
<evidence type="ECO:0000313" key="1">
    <source>
        <dbReference type="EMBL" id="CAF3620912.1"/>
    </source>
</evidence>
<dbReference type="EMBL" id="CAJOBS010001285">
    <property type="protein sequence ID" value="CAF4713019.1"/>
    <property type="molecule type" value="Genomic_DNA"/>
</dbReference>
<sequence length="129" mass="14029">MGQGIHQTLILVHSSTTRFVSVFDEQLTIASLAVDFDPLPFTAGYTVNVNANHLDVRIVPPHQADIDRQVGAILQCDSTLMRPAIGPRAYEIYQTPPSNANTSLVSNNTLRIPLASSSQFVVEDAIVAR</sequence>